<dbReference type="RefSeq" id="WP_157113816.1">
    <property type="nucleotide sequence ID" value="NZ_JAAXOS010000001.1"/>
</dbReference>
<organism evidence="2 3">
    <name type="scientific">Nocardia gamkensis</name>
    <dbReference type="NCBI Taxonomy" id="352869"/>
    <lineage>
        <taxon>Bacteria</taxon>
        <taxon>Bacillati</taxon>
        <taxon>Actinomycetota</taxon>
        <taxon>Actinomycetes</taxon>
        <taxon>Mycobacteriales</taxon>
        <taxon>Nocardiaceae</taxon>
        <taxon>Nocardia</taxon>
    </lineage>
</organism>
<keyword evidence="1" id="KW-1133">Transmembrane helix</keyword>
<keyword evidence="1" id="KW-0812">Transmembrane</keyword>
<dbReference type="AlphaFoldDB" id="A0A7X6KZD4"/>
<feature type="transmembrane region" description="Helical" evidence="1">
    <location>
        <begin position="16"/>
        <end position="37"/>
    </location>
</feature>
<protein>
    <submittedName>
        <fullName evidence="2">Uncharacterized protein</fullName>
    </submittedName>
</protein>
<gene>
    <name evidence="2" type="ORF">HGB38_01870</name>
</gene>
<feature type="transmembrane region" description="Helical" evidence="1">
    <location>
        <begin position="75"/>
        <end position="95"/>
    </location>
</feature>
<dbReference type="EMBL" id="JAAXOS010000001">
    <property type="protein sequence ID" value="NKY24981.1"/>
    <property type="molecule type" value="Genomic_DNA"/>
</dbReference>
<dbReference type="Proteomes" id="UP000540698">
    <property type="component" value="Unassembled WGS sequence"/>
</dbReference>
<keyword evidence="3" id="KW-1185">Reference proteome</keyword>
<sequence length="191" mass="20967">MNSAGSVRTRSRIPRWFVLWMGLLTALVALCCAALFWQLAAEGTFPTLVVLWVVLGVLGGIAVLFGLLGLLRYRAFFYSLASPVLIGVLVALTLYDVPEDTGWRLSRGILEDQAVDCAHPGQRTRLGVYTITFVTPRDGGCLFYTQAGDSDSEGFAFFRDPATPPHLGPPATNGIEYSAFDGQWYRFVDTH</sequence>
<name>A0A7X6KZD4_9NOCA</name>
<reference evidence="2 3" key="1">
    <citation type="submission" date="2020-04" db="EMBL/GenBank/DDBJ databases">
        <title>MicrobeNet Type strains.</title>
        <authorList>
            <person name="Nicholson A.C."/>
        </authorList>
    </citation>
    <scope>NUCLEOTIDE SEQUENCE [LARGE SCALE GENOMIC DNA]</scope>
    <source>
        <strain evidence="2 3">DSM 44956</strain>
    </source>
</reference>
<proteinExistence type="predicted"/>
<evidence type="ECO:0000313" key="2">
    <source>
        <dbReference type="EMBL" id="NKY24981.1"/>
    </source>
</evidence>
<feature type="transmembrane region" description="Helical" evidence="1">
    <location>
        <begin position="49"/>
        <end position="68"/>
    </location>
</feature>
<evidence type="ECO:0000256" key="1">
    <source>
        <dbReference type="SAM" id="Phobius"/>
    </source>
</evidence>
<evidence type="ECO:0000313" key="3">
    <source>
        <dbReference type="Proteomes" id="UP000540698"/>
    </source>
</evidence>
<keyword evidence="1" id="KW-0472">Membrane</keyword>
<comment type="caution">
    <text evidence="2">The sequence shown here is derived from an EMBL/GenBank/DDBJ whole genome shotgun (WGS) entry which is preliminary data.</text>
</comment>
<accession>A0A7X6KZD4</accession>